<reference evidence="2" key="2">
    <citation type="submission" date="2020-11" db="EMBL/GenBank/DDBJ databases">
        <authorList>
            <person name="McCartney M.A."/>
            <person name="Auch B."/>
            <person name="Kono T."/>
            <person name="Mallez S."/>
            <person name="Becker A."/>
            <person name="Gohl D.M."/>
            <person name="Silverstein K.A.T."/>
            <person name="Koren S."/>
            <person name="Bechman K.B."/>
            <person name="Herman A."/>
            <person name="Abrahante J.E."/>
            <person name="Garbe J."/>
        </authorList>
    </citation>
    <scope>NUCLEOTIDE SEQUENCE</scope>
    <source>
        <strain evidence="2">Duluth1</strain>
        <tissue evidence="2">Whole animal</tissue>
    </source>
</reference>
<sequence length="59" mass="6298">MTLFGMAVVVSLGLVTFLIGKQGNVTVNNVKDNHSVWTGCGFLREKPGSISGNDSKILF</sequence>
<dbReference type="AlphaFoldDB" id="A0A9D4GPN9"/>
<evidence type="ECO:0000313" key="3">
    <source>
        <dbReference type="Proteomes" id="UP000828390"/>
    </source>
</evidence>
<reference evidence="2" key="1">
    <citation type="journal article" date="2019" name="bioRxiv">
        <title>The Genome of the Zebra Mussel, Dreissena polymorpha: A Resource for Invasive Species Research.</title>
        <authorList>
            <person name="McCartney M.A."/>
            <person name="Auch B."/>
            <person name="Kono T."/>
            <person name="Mallez S."/>
            <person name="Zhang Y."/>
            <person name="Obille A."/>
            <person name="Becker A."/>
            <person name="Abrahante J.E."/>
            <person name="Garbe J."/>
            <person name="Badalamenti J.P."/>
            <person name="Herman A."/>
            <person name="Mangelson H."/>
            <person name="Liachko I."/>
            <person name="Sullivan S."/>
            <person name="Sone E.D."/>
            <person name="Koren S."/>
            <person name="Silverstein K.A.T."/>
            <person name="Beckman K.B."/>
            <person name="Gohl D.M."/>
        </authorList>
    </citation>
    <scope>NUCLEOTIDE SEQUENCE</scope>
    <source>
        <strain evidence="2">Duluth1</strain>
        <tissue evidence="2">Whole animal</tissue>
    </source>
</reference>
<dbReference type="Proteomes" id="UP000828390">
    <property type="component" value="Unassembled WGS sequence"/>
</dbReference>
<keyword evidence="3" id="KW-1185">Reference proteome</keyword>
<accession>A0A9D4GPN9</accession>
<protein>
    <submittedName>
        <fullName evidence="2">Uncharacterized protein</fullName>
    </submittedName>
</protein>
<comment type="caution">
    <text evidence="2">The sequence shown here is derived from an EMBL/GenBank/DDBJ whole genome shotgun (WGS) entry which is preliminary data.</text>
</comment>
<name>A0A9D4GPN9_DREPO</name>
<gene>
    <name evidence="2" type="ORF">DPMN_122436</name>
</gene>
<feature type="signal peptide" evidence="1">
    <location>
        <begin position="1"/>
        <end position="20"/>
    </location>
</feature>
<feature type="chain" id="PRO_5039000911" evidence="1">
    <location>
        <begin position="21"/>
        <end position="59"/>
    </location>
</feature>
<evidence type="ECO:0000313" key="2">
    <source>
        <dbReference type="EMBL" id="KAH3820688.1"/>
    </source>
</evidence>
<dbReference type="EMBL" id="JAIWYP010000005">
    <property type="protein sequence ID" value="KAH3820688.1"/>
    <property type="molecule type" value="Genomic_DNA"/>
</dbReference>
<evidence type="ECO:0000256" key="1">
    <source>
        <dbReference type="SAM" id="SignalP"/>
    </source>
</evidence>
<organism evidence="2 3">
    <name type="scientific">Dreissena polymorpha</name>
    <name type="common">Zebra mussel</name>
    <name type="synonym">Mytilus polymorpha</name>
    <dbReference type="NCBI Taxonomy" id="45954"/>
    <lineage>
        <taxon>Eukaryota</taxon>
        <taxon>Metazoa</taxon>
        <taxon>Spiralia</taxon>
        <taxon>Lophotrochozoa</taxon>
        <taxon>Mollusca</taxon>
        <taxon>Bivalvia</taxon>
        <taxon>Autobranchia</taxon>
        <taxon>Heteroconchia</taxon>
        <taxon>Euheterodonta</taxon>
        <taxon>Imparidentia</taxon>
        <taxon>Neoheterodontei</taxon>
        <taxon>Myida</taxon>
        <taxon>Dreissenoidea</taxon>
        <taxon>Dreissenidae</taxon>
        <taxon>Dreissena</taxon>
    </lineage>
</organism>
<proteinExistence type="predicted"/>
<keyword evidence="1" id="KW-0732">Signal</keyword>